<dbReference type="RefSeq" id="WP_116571664.1">
    <property type="nucleotide sequence ID" value="NZ_QDGZ01000003.1"/>
</dbReference>
<dbReference type="Gene3D" id="3.10.180.10">
    <property type="entry name" value="2,3-Dihydroxybiphenyl 1,2-Dioxygenase, domain 1"/>
    <property type="match status" value="2"/>
</dbReference>
<dbReference type="Pfam" id="PF00903">
    <property type="entry name" value="Glyoxalase"/>
    <property type="match status" value="1"/>
</dbReference>
<dbReference type="NCBIfam" id="TIGR03213">
    <property type="entry name" value="23dbph12diox"/>
    <property type="match status" value="1"/>
</dbReference>
<dbReference type="CDD" id="cd07252">
    <property type="entry name" value="BphC1-RGP6_N_like"/>
    <property type="match status" value="1"/>
</dbReference>
<dbReference type="EMBL" id="QDGZ01000003">
    <property type="protein sequence ID" value="PVG83184.1"/>
    <property type="molecule type" value="Genomic_DNA"/>
</dbReference>
<dbReference type="Pfam" id="PF22632">
    <property type="entry name" value="BphC_D1"/>
    <property type="match status" value="1"/>
</dbReference>
<dbReference type="GO" id="GO:0008198">
    <property type="term" value="F:ferrous iron binding"/>
    <property type="evidence" value="ECO:0007669"/>
    <property type="project" value="InterPro"/>
</dbReference>
<evidence type="ECO:0000256" key="2">
    <source>
        <dbReference type="ARBA" id="ARBA00008784"/>
    </source>
</evidence>
<dbReference type="PROSITE" id="PS51819">
    <property type="entry name" value="VOC"/>
    <property type="match status" value="2"/>
</dbReference>
<keyword evidence="5 9" id="KW-0058">Aromatic hydrocarbons catabolism</keyword>
<organism evidence="11 12">
    <name type="scientific">Nocardioides gansuensis</name>
    <dbReference type="NCBI Taxonomy" id="2138300"/>
    <lineage>
        <taxon>Bacteria</taxon>
        <taxon>Bacillati</taxon>
        <taxon>Actinomycetota</taxon>
        <taxon>Actinomycetes</taxon>
        <taxon>Propionibacteriales</taxon>
        <taxon>Nocardioidaceae</taxon>
        <taxon>Nocardioides</taxon>
    </lineage>
</organism>
<evidence type="ECO:0000313" key="12">
    <source>
        <dbReference type="Proteomes" id="UP000246018"/>
    </source>
</evidence>
<dbReference type="InterPro" id="IPR004360">
    <property type="entry name" value="Glyas_Fos-R_dOase_dom"/>
</dbReference>
<evidence type="ECO:0000256" key="1">
    <source>
        <dbReference type="ARBA" id="ARBA00001954"/>
    </source>
</evidence>
<evidence type="ECO:0000256" key="6">
    <source>
        <dbReference type="ARBA" id="ARBA00022964"/>
    </source>
</evidence>
<comment type="similarity">
    <text evidence="2 9">Belongs to the extradiol ring-cleavage dioxygenase family.</text>
</comment>
<keyword evidence="8 9" id="KW-0408">Iron</keyword>
<dbReference type="SUPFAM" id="SSF54593">
    <property type="entry name" value="Glyoxalase/Bleomycin resistance protein/Dihydroxybiphenyl dioxygenase"/>
    <property type="match status" value="1"/>
</dbReference>
<sequence>MSVQRLGYLGFEVSDVQAWRSFMTQKLGVMEASGDESSARFRIDSRAWRLQVDKGTSDDISFAGFEVDSAQSLAAIRKRLEAHGVEVTTESADVAAKRGVLGLLSCSDPVGSRVEIYYGATELFEEPFNSPTGVHGFLTDDQGLGHYVLAVPDIDAALEFYVEALGFHLSDVIDWQLTDTLGTTLHFLHCNGRHHTLALASLPSPKKVHHFMLETTSMDDVGFTYDRFDADGTVVLTLGRHTNDHMFSFYGGTPSGFAVEFGWGARNVEPGWSVVRYDKISYWGHKPAKKPEV</sequence>
<keyword evidence="4" id="KW-0677">Repeat</keyword>
<keyword evidence="12" id="KW-1185">Reference proteome</keyword>
<evidence type="ECO:0000256" key="9">
    <source>
        <dbReference type="RuleBase" id="RU000683"/>
    </source>
</evidence>
<gene>
    <name evidence="11" type="primary">bphC</name>
    <name evidence="11" type="ORF">DDE18_07695</name>
</gene>
<evidence type="ECO:0000256" key="8">
    <source>
        <dbReference type="ARBA" id="ARBA00023004"/>
    </source>
</evidence>
<evidence type="ECO:0000256" key="4">
    <source>
        <dbReference type="ARBA" id="ARBA00022737"/>
    </source>
</evidence>
<keyword evidence="7 9" id="KW-0560">Oxidoreductase</keyword>
<dbReference type="Proteomes" id="UP000246018">
    <property type="component" value="Unassembled WGS sequence"/>
</dbReference>
<keyword evidence="3" id="KW-0479">Metal-binding</keyword>
<accession>A0A2T8FBU4</accession>
<comment type="cofactor">
    <cofactor evidence="1 9">
        <name>Fe(2+)</name>
        <dbReference type="ChEBI" id="CHEBI:29033"/>
    </cofactor>
</comment>
<comment type="caution">
    <text evidence="11">The sequence shown here is derived from an EMBL/GenBank/DDBJ whole genome shotgun (WGS) entry which is preliminary data.</text>
</comment>
<evidence type="ECO:0000256" key="5">
    <source>
        <dbReference type="ARBA" id="ARBA00022797"/>
    </source>
</evidence>
<dbReference type="CDD" id="cd07237">
    <property type="entry name" value="BphC1-RGP6_C_like"/>
    <property type="match status" value="1"/>
</dbReference>
<evidence type="ECO:0000313" key="11">
    <source>
        <dbReference type="EMBL" id="PVG83184.1"/>
    </source>
</evidence>
<proteinExistence type="inferred from homology"/>
<feature type="domain" description="VOC" evidence="10">
    <location>
        <begin position="143"/>
        <end position="264"/>
    </location>
</feature>
<dbReference type="OrthoDB" id="6909416at2"/>
<dbReference type="InterPro" id="IPR000486">
    <property type="entry name" value="Xdiol_ring_cleave_dOase_1/2"/>
</dbReference>
<evidence type="ECO:0000256" key="3">
    <source>
        <dbReference type="ARBA" id="ARBA00022723"/>
    </source>
</evidence>
<dbReference type="InterPro" id="IPR029068">
    <property type="entry name" value="Glyas_Bleomycin-R_OHBP_Dase"/>
</dbReference>
<reference evidence="11 12" key="1">
    <citation type="submission" date="2018-04" db="EMBL/GenBank/DDBJ databases">
        <title>Genome of Nocardioides gansuensis WSJ-1.</title>
        <authorList>
            <person name="Wu S."/>
            <person name="Wang G."/>
        </authorList>
    </citation>
    <scope>NUCLEOTIDE SEQUENCE [LARGE SCALE GENOMIC DNA]</scope>
    <source>
        <strain evidence="11 12">WSJ-1</strain>
    </source>
</reference>
<dbReference type="AlphaFoldDB" id="A0A2T8FBU4"/>
<keyword evidence="6 9" id="KW-0223">Dioxygenase</keyword>
<dbReference type="InterPro" id="IPR017626">
    <property type="entry name" value="DiOHbiphenyl_dOase"/>
</dbReference>
<evidence type="ECO:0000259" key="10">
    <source>
        <dbReference type="PROSITE" id="PS51819"/>
    </source>
</evidence>
<protein>
    <submittedName>
        <fullName evidence="11">Biphenyl-2,3-diol 1,2-dioxygenase</fullName>
    </submittedName>
</protein>
<dbReference type="InterPro" id="IPR037523">
    <property type="entry name" value="VOC_core"/>
</dbReference>
<evidence type="ECO:0000256" key="7">
    <source>
        <dbReference type="ARBA" id="ARBA00023002"/>
    </source>
</evidence>
<dbReference type="GO" id="GO:0051213">
    <property type="term" value="F:dioxygenase activity"/>
    <property type="evidence" value="ECO:0007669"/>
    <property type="project" value="UniProtKB-KW"/>
</dbReference>
<name>A0A2T8FBU4_9ACTN</name>
<dbReference type="PROSITE" id="PS00082">
    <property type="entry name" value="EXTRADIOL_DIOXYGENAS"/>
    <property type="match status" value="1"/>
</dbReference>
<feature type="domain" description="VOC" evidence="10">
    <location>
        <begin position="5"/>
        <end position="119"/>
    </location>
</feature>
<dbReference type="GO" id="GO:0042178">
    <property type="term" value="P:xenobiotic catabolic process"/>
    <property type="evidence" value="ECO:0007669"/>
    <property type="project" value="InterPro"/>
</dbReference>